<comment type="caution">
    <text evidence="2">The sequence shown here is derived from an EMBL/GenBank/DDBJ whole genome shotgun (WGS) entry which is preliminary data.</text>
</comment>
<feature type="compositionally biased region" description="Polar residues" evidence="1">
    <location>
        <begin position="7"/>
        <end position="34"/>
    </location>
</feature>
<organism evidence="2">
    <name type="scientific">Tolypothrix bouteillei VB521301</name>
    <dbReference type="NCBI Taxonomy" id="1479485"/>
    <lineage>
        <taxon>Bacteria</taxon>
        <taxon>Bacillati</taxon>
        <taxon>Cyanobacteriota</taxon>
        <taxon>Cyanophyceae</taxon>
        <taxon>Nostocales</taxon>
        <taxon>Tolypothrichaceae</taxon>
        <taxon>Tolypothrix</taxon>
    </lineage>
</organism>
<dbReference type="STRING" id="1479485.DA73_0231195"/>
<proteinExistence type="predicted"/>
<name>A0A0C1QU32_9CYAN</name>
<accession>A0A0C1QU32</accession>
<feature type="region of interest" description="Disordered" evidence="1">
    <location>
        <begin position="1"/>
        <end position="62"/>
    </location>
</feature>
<reference evidence="2" key="1">
    <citation type="journal article" date="2015" name="Genome Announc.">
        <title>Draft Genome Sequence of Tolypothrix boutellei Strain VB521301.</title>
        <authorList>
            <person name="Chandrababunaidu M.M."/>
            <person name="Singh D."/>
            <person name="Sen D."/>
            <person name="Bhan S."/>
            <person name="Das S."/>
            <person name="Gupta A."/>
            <person name="Adhikary S.P."/>
            <person name="Tripathy S."/>
        </authorList>
    </citation>
    <scope>NUCLEOTIDE SEQUENCE</scope>
    <source>
        <strain evidence="2">VB521301</strain>
    </source>
</reference>
<evidence type="ECO:0000256" key="1">
    <source>
        <dbReference type="SAM" id="MobiDB-lite"/>
    </source>
</evidence>
<gene>
    <name evidence="2" type="ORF">DA73_0231195</name>
</gene>
<feature type="compositionally biased region" description="Basic and acidic residues" evidence="1">
    <location>
        <begin position="47"/>
        <end position="62"/>
    </location>
</feature>
<dbReference type="EMBL" id="JHEG02000058">
    <property type="protein sequence ID" value="KIE08949.1"/>
    <property type="molecule type" value="Genomic_DNA"/>
</dbReference>
<sequence length="75" mass="8319">MVELATPNGTTPHASTGETPATQWLINLTEGTNKNELKGQGTGRTPCRLDELRNSFDSGRTDRNWSEAFRVKDLE</sequence>
<protein>
    <submittedName>
        <fullName evidence="2">Uncharacterized protein</fullName>
    </submittedName>
</protein>
<dbReference type="AlphaFoldDB" id="A0A0C1QU32"/>
<evidence type="ECO:0000313" key="2">
    <source>
        <dbReference type="EMBL" id="KIE08949.1"/>
    </source>
</evidence>